<accession>A1ZN90</accession>
<reference evidence="1 2" key="1">
    <citation type="submission" date="2007-01" db="EMBL/GenBank/DDBJ databases">
        <authorList>
            <person name="Haygood M."/>
            <person name="Podell S."/>
            <person name="Anderson C."/>
            <person name="Hopkinson B."/>
            <person name="Roe K."/>
            <person name="Barbeau K."/>
            <person name="Gaasterland T."/>
            <person name="Ferriera S."/>
            <person name="Johnson J."/>
            <person name="Kravitz S."/>
            <person name="Beeson K."/>
            <person name="Sutton G."/>
            <person name="Rogers Y.-H."/>
            <person name="Friedman R."/>
            <person name="Frazier M."/>
            <person name="Venter J.C."/>
        </authorList>
    </citation>
    <scope>NUCLEOTIDE SEQUENCE [LARGE SCALE GENOMIC DNA]</scope>
    <source>
        <strain evidence="1 2">ATCC 23134</strain>
    </source>
</reference>
<sequence>MLFIFLPSYVDIGYPWQKEATSWFSETEKGRTLKLGSTSCVKDGSLLASKGSATGSLVGGQG</sequence>
<name>A1ZN90_MICM2</name>
<proteinExistence type="predicted"/>
<organism evidence="1 2">
    <name type="scientific">Microscilla marina ATCC 23134</name>
    <dbReference type="NCBI Taxonomy" id="313606"/>
    <lineage>
        <taxon>Bacteria</taxon>
        <taxon>Pseudomonadati</taxon>
        <taxon>Bacteroidota</taxon>
        <taxon>Cytophagia</taxon>
        <taxon>Cytophagales</taxon>
        <taxon>Microscillaceae</taxon>
        <taxon>Microscilla</taxon>
    </lineage>
</organism>
<dbReference type="Proteomes" id="UP000004095">
    <property type="component" value="Unassembled WGS sequence"/>
</dbReference>
<evidence type="ECO:0000313" key="2">
    <source>
        <dbReference type="Proteomes" id="UP000004095"/>
    </source>
</evidence>
<dbReference type="EMBL" id="AAWS01000017">
    <property type="protein sequence ID" value="EAY28271.1"/>
    <property type="molecule type" value="Genomic_DNA"/>
</dbReference>
<protein>
    <submittedName>
        <fullName evidence="1">Uncharacterized protein</fullName>
    </submittedName>
</protein>
<gene>
    <name evidence="1" type="ORF">M23134_03532</name>
</gene>
<keyword evidence="2" id="KW-1185">Reference proteome</keyword>
<comment type="caution">
    <text evidence="1">The sequence shown here is derived from an EMBL/GenBank/DDBJ whole genome shotgun (WGS) entry which is preliminary data.</text>
</comment>
<evidence type="ECO:0000313" key="1">
    <source>
        <dbReference type="EMBL" id="EAY28271.1"/>
    </source>
</evidence>
<dbReference type="AlphaFoldDB" id="A1ZN90"/>